<dbReference type="Gene3D" id="1.10.238.10">
    <property type="entry name" value="EF-hand"/>
    <property type="match status" value="1"/>
</dbReference>
<dbReference type="AlphaFoldDB" id="A0A673NK44"/>
<evidence type="ECO:0000256" key="9">
    <source>
        <dbReference type="ARBA" id="ARBA00023186"/>
    </source>
</evidence>
<dbReference type="PROSITE" id="PS00018">
    <property type="entry name" value="EF_HAND_1"/>
    <property type="match status" value="1"/>
</dbReference>
<keyword evidence="5" id="KW-0677">Repeat</keyword>
<keyword evidence="16" id="KW-1185">Reference proteome</keyword>
<dbReference type="FunFam" id="1.10.238.10:FF:000104">
    <property type="entry name" value="calumenin isoform X1"/>
    <property type="match status" value="1"/>
</dbReference>
<dbReference type="PANTHER" id="PTHR10827">
    <property type="entry name" value="RETICULOCALBIN"/>
    <property type="match status" value="1"/>
</dbReference>
<dbReference type="PROSITE" id="PS50222">
    <property type="entry name" value="EF_HAND_2"/>
    <property type="match status" value="1"/>
</dbReference>
<dbReference type="Ensembl" id="ENSSRHT00000105478.1">
    <property type="protein sequence ID" value="ENSSRHP00000102718.1"/>
    <property type="gene ID" value="ENSSRHG00000050271.1"/>
</dbReference>
<feature type="domain" description="EF-hand" evidence="14">
    <location>
        <begin position="68"/>
        <end position="103"/>
    </location>
</feature>
<comment type="subunit">
    <text evidence="11">Interacts with PCSK6 (immature form including the propeptide); probably involved in the maturation and the secretion of PCSK6.</text>
</comment>
<dbReference type="GO" id="GO:0005788">
    <property type="term" value="C:endoplasmic reticulum lumen"/>
    <property type="evidence" value="ECO:0007669"/>
    <property type="project" value="UniProtKB-SubCell"/>
</dbReference>
<accession>A0A673NK44</accession>
<name>A0A673NK44_9TELE</name>
<evidence type="ECO:0000313" key="15">
    <source>
        <dbReference type="Ensembl" id="ENSSRHP00000102718.1"/>
    </source>
</evidence>
<keyword evidence="6" id="KW-0256">Endoplasmic reticulum</keyword>
<keyword evidence="4 13" id="KW-0732">Signal</keyword>
<comment type="subcellular location">
    <subcellularLocation>
        <location evidence="1">Endoplasmic reticulum lumen</location>
    </subcellularLocation>
</comment>
<dbReference type="InterPro" id="IPR002048">
    <property type="entry name" value="EF_hand_dom"/>
</dbReference>
<evidence type="ECO:0000256" key="3">
    <source>
        <dbReference type="ARBA" id="ARBA00022723"/>
    </source>
</evidence>
<evidence type="ECO:0000256" key="6">
    <source>
        <dbReference type="ARBA" id="ARBA00022824"/>
    </source>
</evidence>
<dbReference type="GO" id="GO:0015031">
    <property type="term" value="P:protein transport"/>
    <property type="evidence" value="ECO:0007669"/>
    <property type="project" value="UniProtKB-ARBA"/>
</dbReference>
<evidence type="ECO:0000256" key="2">
    <source>
        <dbReference type="ARBA" id="ARBA00006431"/>
    </source>
</evidence>
<evidence type="ECO:0000256" key="4">
    <source>
        <dbReference type="ARBA" id="ARBA00022729"/>
    </source>
</evidence>
<dbReference type="InterPro" id="IPR011992">
    <property type="entry name" value="EF-hand-dom_pair"/>
</dbReference>
<evidence type="ECO:0000256" key="11">
    <source>
        <dbReference type="ARBA" id="ARBA00063143"/>
    </source>
</evidence>
<evidence type="ECO:0000259" key="14">
    <source>
        <dbReference type="PROSITE" id="PS50222"/>
    </source>
</evidence>
<dbReference type="InterPro" id="IPR018247">
    <property type="entry name" value="EF_Hand_1_Ca_BS"/>
</dbReference>
<evidence type="ECO:0000313" key="16">
    <source>
        <dbReference type="Proteomes" id="UP000472270"/>
    </source>
</evidence>
<sequence length="343" mass="40576">MDLLPLFLVVALCVLQSSSKPMLKKDRVHHDTPLSNNEHNDEENFNYDHEVFLGQEEAKTFDQLTPEESKERLGKIAEKIDEDHDGFVTADEMKRWIKQAQKRWIYDDVERQWQTHDHNSDAYVSWEEYKNATYGYILDEADPKDGFNYRQMMARDERRFKMANYDGDMRANKEEFTAFLHPEEFDYMKDIIVLVRLDNQNAKKCLPYTFAVIFCQCLLTLMLFQTRMTDFHLITPVVYILENISHYIDPFRVSQLRHSAIWRQNKGKTGGGQFKPAQIRLHKELKISSCCDVGCQNRRNMLLWARLQISCHMSMFLASHDYVVYEIMSVCMCVKQQTDDLYA</sequence>
<keyword evidence="9" id="KW-0143">Chaperone</keyword>
<feature type="signal peptide" evidence="13">
    <location>
        <begin position="1"/>
        <end position="19"/>
    </location>
</feature>
<proteinExistence type="inferred from homology"/>
<dbReference type="PANTHER" id="PTHR10827:SF87">
    <property type="entry name" value="CALUMENIN-B"/>
    <property type="match status" value="1"/>
</dbReference>
<gene>
    <name evidence="15" type="primary">LOC107711215</name>
</gene>
<evidence type="ECO:0000256" key="5">
    <source>
        <dbReference type="ARBA" id="ARBA00022737"/>
    </source>
</evidence>
<comment type="similarity">
    <text evidence="2">Belongs to the CREC family.</text>
</comment>
<keyword evidence="7" id="KW-0106">Calcium</keyword>
<reference evidence="15" key="1">
    <citation type="submission" date="2025-08" db="UniProtKB">
        <authorList>
            <consortium name="Ensembl"/>
        </authorList>
    </citation>
    <scope>IDENTIFICATION</scope>
</reference>
<organism evidence="15 16">
    <name type="scientific">Sinocyclocheilus rhinocerous</name>
    <dbReference type="NCBI Taxonomy" id="307959"/>
    <lineage>
        <taxon>Eukaryota</taxon>
        <taxon>Metazoa</taxon>
        <taxon>Chordata</taxon>
        <taxon>Craniata</taxon>
        <taxon>Vertebrata</taxon>
        <taxon>Euteleostomi</taxon>
        <taxon>Actinopterygii</taxon>
        <taxon>Neopterygii</taxon>
        <taxon>Teleostei</taxon>
        <taxon>Ostariophysi</taxon>
        <taxon>Cypriniformes</taxon>
        <taxon>Cyprinidae</taxon>
        <taxon>Cyprininae</taxon>
        <taxon>Sinocyclocheilus</taxon>
    </lineage>
</organism>
<evidence type="ECO:0000256" key="7">
    <source>
        <dbReference type="ARBA" id="ARBA00022837"/>
    </source>
</evidence>
<evidence type="ECO:0000256" key="12">
    <source>
        <dbReference type="ARBA" id="ARBA00072696"/>
    </source>
</evidence>
<evidence type="ECO:0000256" key="13">
    <source>
        <dbReference type="SAM" id="SignalP"/>
    </source>
</evidence>
<dbReference type="Proteomes" id="UP000472270">
    <property type="component" value="Unassembled WGS sequence"/>
</dbReference>
<keyword evidence="8" id="KW-0325">Glycoprotein</keyword>
<evidence type="ECO:0000256" key="8">
    <source>
        <dbReference type="ARBA" id="ARBA00023180"/>
    </source>
</evidence>
<feature type="chain" id="PRO_5025641281" description="Reticulocalbin-3" evidence="13">
    <location>
        <begin position="20"/>
        <end position="343"/>
    </location>
</feature>
<dbReference type="SUPFAM" id="SSF47473">
    <property type="entry name" value="EF-hand"/>
    <property type="match status" value="1"/>
</dbReference>
<evidence type="ECO:0000256" key="10">
    <source>
        <dbReference type="ARBA" id="ARBA00056975"/>
    </source>
</evidence>
<keyword evidence="3" id="KW-0479">Metal-binding</keyword>
<evidence type="ECO:0000256" key="1">
    <source>
        <dbReference type="ARBA" id="ARBA00004319"/>
    </source>
</evidence>
<comment type="function">
    <text evidence="10">Probable molecular chaperone assisting protein biosynthesis and transport in the endoplasmic reticulum. Required for the proper biosynthesis and transport of pulmonary surfactant-associated protein A/SP-A, pulmonary surfactant-associated protein D/SP-D and the lipid transporter ABCA3. By regulating both the proper expression and the degradation through the endoplasmic reticulum-associated protein degradation pathway of these proteins plays a crucial role in pulmonary surfactant homeostasis. Has an anti-fibrotic activity by negatively regulating the secretion of type I and type III collagens. This calcium-binding protein also transiently associates with immature PCSK6 and regulates its secretion.</text>
</comment>
<reference evidence="15" key="2">
    <citation type="submission" date="2025-09" db="UniProtKB">
        <authorList>
            <consortium name="Ensembl"/>
        </authorList>
    </citation>
    <scope>IDENTIFICATION</scope>
</reference>
<protein>
    <recommendedName>
        <fullName evidence="12">Reticulocalbin-3</fullName>
    </recommendedName>
</protein>
<dbReference type="GO" id="GO:0005509">
    <property type="term" value="F:calcium ion binding"/>
    <property type="evidence" value="ECO:0007669"/>
    <property type="project" value="InterPro"/>
</dbReference>